<evidence type="ECO:0000313" key="3">
    <source>
        <dbReference type="Proteomes" id="UP001652626"/>
    </source>
</evidence>
<name>A0A8B8HWK2_VANTA</name>
<feature type="compositionally biased region" description="Pro residues" evidence="1">
    <location>
        <begin position="206"/>
        <end position="221"/>
    </location>
</feature>
<feature type="compositionally biased region" description="Basic and acidic residues" evidence="1">
    <location>
        <begin position="464"/>
        <end position="482"/>
    </location>
</feature>
<feature type="compositionally biased region" description="Basic residues" evidence="1">
    <location>
        <begin position="518"/>
        <end position="531"/>
    </location>
</feature>
<organism evidence="3 4">
    <name type="scientific">Vanessa tameamea</name>
    <name type="common">Kamehameha butterfly</name>
    <dbReference type="NCBI Taxonomy" id="334116"/>
    <lineage>
        <taxon>Eukaryota</taxon>
        <taxon>Metazoa</taxon>
        <taxon>Ecdysozoa</taxon>
        <taxon>Arthropoda</taxon>
        <taxon>Hexapoda</taxon>
        <taxon>Insecta</taxon>
        <taxon>Pterygota</taxon>
        <taxon>Neoptera</taxon>
        <taxon>Endopterygota</taxon>
        <taxon>Lepidoptera</taxon>
        <taxon>Glossata</taxon>
        <taxon>Ditrysia</taxon>
        <taxon>Papilionoidea</taxon>
        <taxon>Nymphalidae</taxon>
        <taxon>Nymphalinae</taxon>
        <taxon>Vanessa</taxon>
    </lineage>
</organism>
<accession>A0A8B8HWK2</accession>
<feature type="compositionally biased region" description="Basic residues" evidence="1">
    <location>
        <begin position="174"/>
        <end position="184"/>
    </location>
</feature>
<dbReference type="GeneID" id="113395786"/>
<feature type="compositionally biased region" description="Pro residues" evidence="1">
    <location>
        <begin position="155"/>
        <end position="173"/>
    </location>
</feature>
<dbReference type="RefSeq" id="XP_026489238.2">
    <property type="nucleotide sequence ID" value="XM_026633453.2"/>
</dbReference>
<dbReference type="PRINTS" id="PR01217">
    <property type="entry name" value="PRICHEXTENSN"/>
</dbReference>
<proteinExistence type="predicted"/>
<sequence>MPRVLLLLLPLLAVSTLTRGADVFVIADTANQTITIADAAKETIAEANDFALAANDTVTDSDDDHEPVVRKKRTFGDVVFRGLADVLGYSVARKPPQVAFPPPLAPVPGIDTPLQGVPFAVVPILAAAPAPAPAPATPPCGAPRAVAPLPCRAQAPPPPAPPKPTQPPCPRPRANPRPKPKPTPKPRPTAPPPPPPCARPRANPTTPSPCAPPPPPPPPPKADSNLETITSNFRLDFNFNRAQATPAPAQADEEEQAEQEQIVPVAIQPRAAQLPLESPRTPRVYLDAFVVRNGVPQKVHAVDARNLNQNQAQEDYLVYDEEEQPQQNQDDDYEYVEESRDRAKAVREFGNAVDRFWEQKQKKPKKKLPANDYRNVHFGDRDLVNQFRHQNDEKLQYIRKTKPNSNRIPLPLPKEEEEEEEEEEDEVTTTTQNPRRRLKPRVLPPTEHNPNQIDTVTVRVPPIYKEKNPKKLHRERPERPDRDEDAEEAEEVQGSEEQQYPSDSETDNSDTVPQTEKPKRKRRRKPKRKTRSTHEAYTAGDYDYYGNKLPISKEEDFYRGLTIPPPTKDADVARLEEGKNEDSHFLDDEERLRDDPERIKSNDKSYDKEHADDDERADDSERADESERSYKEDEREGENERTDDTERTDKLSPNARVRETGYQNNYVHATNVQVDDPQPLVSTVKRKTKKINKA</sequence>
<feature type="region of interest" description="Disordered" evidence="1">
    <location>
        <begin position="151"/>
        <end position="260"/>
    </location>
</feature>
<evidence type="ECO:0000256" key="2">
    <source>
        <dbReference type="SAM" id="SignalP"/>
    </source>
</evidence>
<dbReference type="OrthoDB" id="6928137at2759"/>
<feature type="compositionally biased region" description="Acidic residues" evidence="1">
    <location>
        <begin position="483"/>
        <end position="494"/>
    </location>
</feature>
<feature type="signal peptide" evidence="2">
    <location>
        <begin position="1"/>
        <end position="20"/>
    </location>
</feature>
<protein>
    <submittedName>
        <fullName evidence="4">Proline-rich protein 12-like</fullName>
    </submittedName>
</protein>
<feature type="compositionally biased region" description="Basic residues" evidence="1">
    <location>
        <begin position="684"/>
        <end position="694"/>
    </location>
</feature>
<keyword evidence="3" id="KW-1185">Reference proteome</keyword>
<dbReference type="AlphaFoldDB" id="A0A8B8HWK2"/>
<feature type="region of interest" description="Disordered" evidence="1">
    <location>
        <begin position="398"/>
        <end position="694"/>
    </location>
</feature>
<dbReference type="OMA" id="CPRPRAN"/>
<keyword evidence="2" id="KW-0732">Signal</keyword>
<dbReference type="Proteomes" id="UP001652626">
    <property type="component" value="Chromosome 15"/>
</dbReference>
<feature type="compositionally biased region" description="Polar residues" evidence="1">
    <location>
        <begin position="661"/>
        <end position="673"/>
    </location>
</feature>
<gene>
    <name evidence="4" type="primary">LOC113395786</name>
</gene>
<feature type="compositionally biased region" description="Acidic residues" evidence="1">
    <location>
        <begin position="415"/>
        <end position="427"/>
    </location>
</feature>
<feature type="compositionally biased region" description="Basic and acidic residues" evidence="1">
    <location>
        <begin position="568"/>
        <end position="650"/>
    </location>
</feature>
<feature type="chain" id="PRO_5046332893" evidence="2">
    <location>
        <begin position="21"/>
        <end position="694"/>
    </location>
</feature>
<feature type="compositionally biased region" description="Pro residues" evidence="1">
    <location>
        <begin position="185"/>
        <end position="198"/>
    </location>
</feature>
<evidence type="ECO:0000313" key="4">
    <source>
        <dbReference type="RefSeq" id="XP_026489238.2"/>
    </source>
</evidence>
<feature type="compositionally biased region" description="Polar residues" evidence="1">
    <location>
        <begin position="495"/>
        <end position="514"/>
    </location>
</feature>
<reference evidence="4" key="1">
    <citation type="submission" date="2025-08" db="UniProtKB">
        <authorList>
            <consortium name="RefSeq"/>
        </authorList>
    </citation>
    <scope>IDENTIFICATION</scope>
    <source>
        <tissue evidence="4">Whole body</tissue>
    </source>
</reference>
<evidence type="ECO:0000256" key="1">
    <source>
        <dbReference type="SAM" id="MobiDB-lite"/>
    </source>
</evidence>